<dbReference type="Proteomes" id="UP001603857">
    <property type="component" value="Unassembled WGS sequence"/>
</dbReference>
<evidence type="ECO:0000256" key="2">
    <source>
        <dbReference type="ARBA" id="ARBA00007651"/>
    </source>
</evidence>
<name>A0ABD1MS44_9FABA</name>
<dbReference type="InterPro" id="IPR006459">
    <property type="entry name" value="CASP/CASPL"/>
</dbReference>
<keyword evidence="7 8" id="KW-0472">Membrane</keyword>
<comment type="caution">
    <text evidence="8">Lacks conserved residue(s) required for the propagation of feature annotation.</text>
</comment>
<dbReference type="AlphaFoldDB" id="A0ABD1MS44"/>
<dbReference type="NCBIfam" id="TIGR01569">
    <property type="entry name" value="A_tha_TIGR01569"/>
    <property type="match status" value="1"/>
</dbReference>
<comment type="subunit">
    <text evidence="3 8">Homodimer and heterodimers.</text>
</comment>
<dbReference type="PANTHER" id="PTHR33573:SF30">
    <property type="entry name" value="CASP-LIKE PROTEIN 2C1-RELATED"/>
    <property type="match status" value="1"/>
</dbReference>
<feature type="transmembrane region" description="Helical" evidence="8">
    <location>
        <begin position="12"/>
        <end position="29"/>
    </location>
</feature>
<keyword evidence="4 8" id="KW-1003">Cell membrane</keyword>
<sequence length="159" mass="17570">MELGMARGEVYLRVSVVVVLVLTACLVAFDTQTKVLLLTIEKKATYKDLNALKISVYVASVAAGYNLLQLCKHFPWFRGNFKGSSYMCMAWICFLLDQMAVYLVFAANTATFGASMLAVTGSEAFQWLKVTPLAKIRPSARCKCTVLGTPPLVEIFRPN</sequence>
<evidence type="ECO:0000256" key="1">
    <source>
        <dbReference type="ARBA" id="ARBA00004651"/>
    </source>
</evidence>
<evidence type="ECO:0000313" key="10">
    <source>
        <dbReference type="EMBL" id="KAL2338620.1"/>
    </source>
</evidence>
<dbReference type="InterPro" id="IPR006702">
    <property type="entry name" value="CASP_dom"/>
</dbReference>
<gene>
    <name evidence="10" type="ORF">Fmac_013066</name>
</gene>
<keyword evidence="5 8" id="KW-0812">Transmembrane</keyword>
<comment type="subcellular location">
    <subcellularLocation>
        <location evidence="1 8">Cell membrane</location>
        <topology evidence="1 8">Multi-pass membrane protein</topology>
    </subcellularLocation>
</comment>
<comment type="similarity">
    <text evidence="2 8">Belongs to the Casparian strip membrane proteins (CASP) family.</text>
</comment>
<keyword evidence="11" id="KW-1185">Reference proteome</keyword>
<feature type="transmembrane region" description="Helical" evidence="8">
    <location>
        <begin position="49"/>
        <end position="68"/>
    </location>
</feature>
<protein>
    <recommendedName>
        <fullName evidence="8">CASP-like protein</fullName>
    </recommendedName>
</protein>
<evidence type="ECO:0000256" key="7">
    <source>
        <dbReference type="ARBA" id="ARBA00023136"/>
    </source>
</evidence>
<evidence type="ECO:0000313" key="11">
    <source>
        <dbReference type="Proteomes" id="UP001603857"/>
    </source>
</evidence>
<evidence type="ECO:0000256" key="8">
    <source>
        <dbReference type="RuleBase" id="RU361233"/>
    </source>
</evidence>
<dbReference type="Pfam" id="PF04535">
    <property type="entry name" value="CASP_dom"/>
    <property type="match status" value="1"/>
</dbReference>
<dbReference type="EMBL" id="JBGMDY010000004">
    <property type="protein sequence ID" value="KAL2338620.1"/>
    <property type="molecule type" value="Genomic_DNA"/>
</dbReference>
<evidence type="ECO:0000256" key="6">
    <source>
        <dbReference type="ARBA" id="ARBA00022989"/>
    </source>
</evidence>
<dbReference type="PROSITE" id="PS51257">
    <property type="entry name" value="PROKAR_LIPOPROTEIN"/>
    <property type="match status" value="1"/>
</dbReference>
<feature type="transmembrane region" description="Helical" evidence="8">
    <location>
        <begin position="88"/>
        <end position="107"/>
    </location>
</feature>
<dbReference type="GO" id="GO:0005886">
    <property type="term" value="C:plasma membrane"/>
    <property type="evidence" value="ECO:0007669"/>
    <property type="project" value="UniProtKB-SubCell"/>
</dbReference>
<evidence type="ECO:0000259" key="9">
    <source>
        <dbReference type="Pfam" id="PF04535"/>
    </source>
</evidence>
<organism evidence="10 11">
    <name type="scientific">Flemingia macrophylla</name>
    <dbReference type="NCBI Taxonomy" id="520843"/>
    <lineage>
        <taxon>Eukaryota</taxon>
        <taxon>Viridiplantae</taxon>
        <taxon>Streptophyta</taxon>
        <taxon>Embryophyta</taxon>
        <taxon>Tracheophyta</taxon>
        <taxon>Spermatophyta</taxon>
        <taxon>Magnoliopsida</taxon>
        <taxon>eudicotyledons</taxon>
        <taxon>Gunneridae</taxon>
        <taxon>Pentapetalae</taxon>
        <taxon>rosids</taxon>
        <taxon>fabids</taxon>
        <taxon>Fabales</taxon>
        <taxon>Fabaceae</taxon>
        <taxon>Papilionoideae</taxon>
        <taxon>50 kb inversion clade</taxon>
        <taxon>NPAAA clade</taxon>
        <taxon>indigoferoid/millettioid clade</taxon>
        <taxon>Phaseoleae</taxon>
        <taxon>Flemingia</taxon>
    </lineage>
</organism>
<comment type="caution">
    <text evidence="10">The sequence shown here is derived from an EMBL/GenBank/DDBJ whole genome shotgun (WGS) entry which is preliminary data.</text>
</comment>
<evidence type="ECO:0000256" key="4">
    <source>
        <dbReference type="ARBA" id="ARBA00022475"/>
    </source>
</evidence>
<dbReference type="PANTHER" id="PTHR33573">
    <property type="entry name" value="CASP-LIKE PROTEIN 4A4"/>
    <property type="match status" value="1"/>
</dbReference>
<accession>A0ABD1MS44</accession>
<evidence type="ECO:0000256" key="5">
    <source>
        <dbReference type="ARBA" id="ARBA00022692"/>
    </source>
</evidence>
<proteinExistence type="inferred from homology"/>
<reference evidence="10 11" key="1">
    <citation type="submission" date="2024-08" db="EMBL/GenBank/DDBJ databases">
        <title>Insights into the chromosomal genome structure of Flemingia macrophylla.</title>
        <authorList>
            <person name="Ding Y."/>
            <person name="Zhao Y."/>
            <person name="Bi W."/>
            <person name="Wu M."/>
            <person name="Zhao G."/>
            <person name="Gong Y."/>
            <person name="Li W."/>
            <person name="Zhang P."/>
        </authorList>
    </citation>
    <scope>NUCLEOTIDE SEQUENCE [LARGE SCALE GENOMIC DNA]</scope>
    <source>
        <strain evidence="10">DYQJB</strain>
        <tissue evidence="10">Leaf</tissue>
    </source>
</reference>
<feature type="domain" description="Casparian strip membrane protein" evidence="9">
    <location>
        <begin position="5"/>
        <end position="130"/>
    </location>
</feature>
<keyword evidence="6 8" id="KW-1133">Transmembrane helix</keyword>
<evidence type="ECO:0000256" key="3">
    <source>
        <dbReference type="ARBA" id="ARBA00011489"/>
    </source>
</evidence>